<gene>
    <name evidence="12" type="ORF">A7D00_3322</name>
</gene>
<dbReference type="Proteomes" id="UP000243519">
    <property type="component" value="Unassembled WGS sequence"/>
</dbReference>
<feature type="compositionally biased region" description="Basic and acidic residues" evidence="11">
    <location>
        <begin position="197"/>
        <end position="220"/>
    </location>
</feature>
<keyword evidence="9 10" id="KW-0472">Membrane</keyword>
<dbReference type="PANTHER" id="PTHR31064">
    <property type="entry name" value="POTASSIUM TRANSPORT PROTEIN DDB_G0292412-RELATED"/>
    <property type="match status" value="1"/>
</dbReference>
<dbReference type="GO" id="GO:0005886">
    <property type="term" value="C:plasma membrane"/>
    <property type="evidence" value="ECO:0007669"/>
    <property type="project" value="InterPro"/>
</dbReference>
<keyword evidence="3 10" id="KW-0813">Transport</keyword>
<feature type="transmembrane region" description="Helical" evidence="10">
    <location>
        <begin position="537"/>
        <end position="555"/>
    </location>
</feature>
<keyword evidence="13" id="KW-1185">Reference proteome</keyword>
<feature type="transmembrane region" description="Helical" evidence="10">
    <location>
        <begin position="75"/>
        <end position="100"/>
    </location>
</feature>
<dbReference type="InterPro" id="IPR003445">
    <property type="entry name" value="Cat_transpt"/>
</dbReference>
<evidence type="ECO:0000256" key="4">
    <source>
        <dbReference type="ARBA" id="ARBA00022538"/>
    </source>
</evidence>
<dbReference type="GO" id="GO:1990573">
    <property type="term" value="P:potassium ion import across plasma membrane"/>
    <property type="evidence" value="ECO:0007669"/>
    <property type="project" value="TreeGrafter"/>
</dbReference>
<dbReference type="PIRSF" id="PIRSF002450">
    <property type="entry name" value="K+_transpter_TRK"/>
    <property type="match status" value="1"/>
</dbReference>
<keyword evidence="6 10" id="KW-0630">Potassium</keyword>
<feature type="transmembrane region" description="Helical" evidence="10">
    <location>
        <begin position="20"/>
        <end position="40"/>
    </location>
</feature>
<evidence type="ECO:0000256" key="8">
    <source>
        <dbReference type="ARBA" id="ARBA00023065"/>
    </source>
</evidence>
<dbReference type="InterPro" id="IPR015958">
    <property type="entry name" value="Trk1_fungi"/>
</dbReference>
<keyword evidence="5 10" id="KW-0812">Transmembrane</keyword>
<evidence type="ECO:0000256" key="3">
    <source>
        <dbReference type="ARBA" id="ARBA00022448"/>
    </source>
</evidence>
<dbReference type="GO" id="GO:0030007">
    <property type="term" value="P:intracellular potassium ion homeostasis"/>
    <property type="evidence" value="ECO:0007669"/>
    <property type="project" value="UniProtKB-UniRule"/>
</dbReference>
<feature type="transmembrane region" description="Helical" evidence="10">
    <location>
        <begin position="595"/>
        <end position="612"/>
    </location>
</feature>
<evidence type="ECO:0000313" key="13">
    <source>
        <dbReference type="Proteomes" id="UP000243519"/>
    </source>
</evidence>
<evidence type="ECO:0000256" key="2">
    <source>
        <dbReference type="ARBA" id="ARBA00009137"/>
    </source>
</evidence>
<feature type="compositionally biased region" description="Basic and acidic residues" evidence="11">
    <location>
        <begin position="165"/>
        <end position="178"/>
    </location>
</feature>
<comment type="caution">
    <text evidence="12">The sequence shown here is derived from an EMBL/GenBank/DDBJ whole genome shotgun (WGS) entry which is preliminary data.</text>
</comment>
<feature type="transmembrane region" description="Helical" evidence="10">
    <location>
        <begin position="474"/>
        <end position="494"/>
    </location>
</feature>
<accession>A0A178FJY5</accession>
<dbReference type="OrthoDB" id="9999863at2759"/>
<feature type="transmembrane region" description="Helical" evidence="10">
    <location>
        <begin position="624"/>
        <end position="645"/>
    </location>
</feature>
<dbReference type="EMBL" id="LHPN01000004">
    <property type="protein sequence ID" value="OAL72324.1"/>
    <property type="molecule type" value="Genomic_DNA"/>
</dbReference>
<evidence type="ECO:0000313" key="12">
    <source>
        <dbReference type="EMBL" id="OAL72324.1"/>
    </source>
</evidence>
<comment type="subcellular location">
    <subcellularLocation>
        <location evidence="1">Membrane</location>
        <topology evidence="1">Multi-pass membrane protein</topology>
    </subcellularLocation>
</comment>
<proteinExistence type="inferred from homology"/>
<dbReference type="AlphaFoldDB" id="A0A178FJY5"/>
<keyword evidence="8 10" id="KW-0406">Ion transport</keyword>
<protein>
    <recommendedName>
        <fullName evidence="10">Potassium transport protein</fullName>
    </recommendedName>
</protein>
<feature type="transmembrane region" description="Helical" evidence="10">
    <location>
        <begin position="338"/>
        <end position="363"/>
    </location>
</feature>
<sequence length="709" mass="79168">MFRMFSSIVWPRVSRPSFIVVHYAYIVFLCLLGMVMIYPLKNMTAIDALFQGVGAATMTGLNSIDFKELTTYQQVVLYISPILGNICFVNFIVVLVRLYWFESKFKEIVRFSRLPSTERSHHIEHGPRSHRATASATATEIPAISSEPAEAGEPEGLKHRNAYPPDEKVQDDPKRATVEKQLPNTGPGHVSFSTDTFRPREKALRIPGPREFEAGHRVHEVDEETDGDELTKATSVDPSIAGASSVRERGKLGKILSHATSVEQAASSAFVLGSASRPRSRSRSVSRSLQPLSRTGSRGSQAPYLSYTPTIGRNSQFLNLTEEQRIELGGIEYRSLKLLARIVGGYFFGFLLLGSICLVIWIYSADSSHRQYLATNGINPVWWAFYSAMTTYNNLGFALTPDSMVNFRASTFPMLLMTFLILVGNTAYPCMLRFIIWCMFHISPKASAIREPLNFLLDHPRRCYTLLFPSRTTWTLLGTLVLLNGLDIMLFMILDLKNPEVTAIDTTWHRLCAASFQSTASRTAGATTFSLSKIHPAVQFSLMVMMYISVFPVAISMRKTNTYEESSLGLYESEEEVDENSDSSSYLSQHIKKQLAFDLWYIFLGVFLITIAEGDKIADLADPAFQIFAIFFEVVSAYGNVGLSLGHPSINAGLSGKFTTISKLVMCAMMVRGRHRGLPYELDRAIVLPGERHKQEQARTDSQVVSSNS</sequence>
<dbReference type="Pfam" id="PF02386">
    <property type="entry name" value="TrkH"/>
    <property type="match status" value="1"/>
</dbReference>
<comment type="similarity">
    <text evidence="2 10">Belongs to the TrkH potassium transport family.</text>
</comment>
<organism evidence="12 13">
    <name type="scientific">Trichophyton violaceum</name>
    <dbReference type="NCBI Taxonomy" id="34388"/>
    <lineage>
        <taxon>Eukaryota</taxon>
        <taxon>Fungi</taxon>
        <taxon>Dikarya</taxon>
        <taxon>Ascomycota</taxon>
        <taxon>Pezizomycotina</taxon>
        <taxon>Eurotiomycetes</taxon>
        <taxon>Eurotiomycetidae</taxon>
        <taxon>Onygenales</taxon>
        <taxon>Arthrodermataceae</taxon>
        <taxon>Trichophyton</taxon>
    </lineage>
</organism>
<evidence type="ECO:0000256" key="10">
    <source>
        <dbReference type="PIRNR" id="PIRNR002450"/>
    </source>
</evidence>
<keyword evidence="7 10" id="KW-1133">Transmembrane helix</keyword>
<evidence type="ECO:0000256" key="1">
    <source>
        <dbReference type="ARBA" id="ARBA00004141"/>
    </source>
</evidence>
<evidence type="ECO:0000256" key="7">
    <source>
        <dbReference type="ARBA" id="ARBA00022989"/>
    </source>
</evidence>
<name>A0A178FJY5_TRIVO</name>
<dbReference type="InterPro" id="IPR004773">
    <property type="entry name" value="K/Na_transp_Trk1/HKT1"/>
</dbReference>
<evidence type="ECO:0000256" key="6">
    <source>
        <dbReference type="ARBA" id="ARBA00022958"/>
    </source>
</evidence>
<dbReference type="GO" id="GO:0140107">
    <property type="term" value="F:high-affinity potassium ion transmembrane transporter activity"/>
    <property type="evidence" value="ECO:0007669"/>
    <property type="project" value="TreeGrafter"/>
</dbReference>
<dbReference type="NCBIfam" id="TIGR00934">
    <property type="entry name" value="2a38euk"/>
    <property type="match status" value="1"/>
</dbReference>
<feature type="compositionally biased region" description="Low complexity" evidence="11">
    <location>
        <begin position="285"/>
        <end position="294"/>
    </location>
</feature>
<feature type="transmembrane region" description="Helical" evidence="10">
    <location>
        <begin position="414"/>
        <end position="440"/>
    </location>
</feature>
<evidence type="ECO:0000256" key="9">
    <source>
        <dbReference type="ARBA" id="ARBA00023136"/>
    </source>
</evidence>
<keyword evidence="4 10" id="KW-0633">Potassium transport</keyword>
<reference evidence="12 13" key="1">
    <citation type="submission" date="2016-05" db="EMBL/GenBank/DDBJ databases">
        <title>Genome sequencing of Trichophyton violaceum CMCC(F)T3l isolated from hair.</title>
        <authorList>
            <person name="Zhan P."/>
            <person name="Tao Y."/>
            <person name="Liu W."/>
        </authorList>
    </citation>
    <scope>NUCLEOTIDE SEQUENCE [LARGE SCALE GENOMIC DNA]</scope>
    <source>
        <strain evidence="13">CMCC(F)T3l</strain>
    </source>
</reference>
<dbReference type="PANTHER" id="PTHR31064:SF5">
    <property type="entry name" value="POTASSIUM ION TRANSPORTER (EUROFUNG)"/>
    <property type="match status" value="1"/>
</dbReference>
<feature type="region of interest" description="Disordered" evidence="11">
    <location>
        <begin position="281"/>
        <end position="305"/>
    </location>
</feature>
<evidence type="ECO:0000256" key="11">
    <source>
        <dbReference type="SAM" id="MobiDB-lite"/>
    </source>
</evidence>
<feature type="region of interest" description="Disordered" evidence="11">
    <location>
        <begin position="119"/>
        <end position="243"/>
    </location>
</feature>
<evidence type="ECO:0000256" key="5">
    <source>
        <dbReference type="ARBA" id="ARBA00022692"/>
    </source>
</evidence>
<dbReference type="InterPro" id="IPR051143">
    <property type="entry name" value="TrkH_K-transport"/>
</dbReference>